<evidence type="ECO:0000256" key="1">
    <source>
        <dbReference type="SAM" id="SignalP"/>
    </source>
</evidence>
<dbReference type="AlphaFoldDB" id="A0A8B4S1J3"/>
<reference evidence="2 3" key="1">
    <citation type="submission" date="2018-06" db="EMBL/GenBank/DDBJ databases">
        <authorList>
            <consortium name="Pathogen Informatics"/>
            <person name="Doyle S."/>
        </authorList>
    </citation>
    <scope>NUCLEOTIDE SEQUENCE [LARGE SCALE GENOMIC DNA]</scope>
    <source>
        <strain evidence="2 3">NCTC10698</strain>
    </source>
</reference>
<protein>
    <recommendedName>
        <fullName evidence="4">Lipoprotein</fullName>
    </recommendedName>
</protein>
<dbReference type="EMBL" id="UFXL01000001">
    <property type="protein sequence ID" value="SUY76774.1"/>
    <property type="molecule type" value="Genomic_DNA"/>
</dbReference>
<evidence type="ECO:0008006" key="4">
    <source>
        <dbReference type="Google" id="ProtNLM"/>
    </source>
</evidence>
<comment type="caution">
    <text evidence="2">The sequence shown here is derived from an EMBL/GenBank/DDBJ whole genome shotgun (WGS) entry which is preliminary data.</text>
</comment>
<dbReference type="GeneID" id="64000068"/>
<keyword evidence="3" id="KW-1185">Reference proteome</keyword>
<gene>
    <name evidence="2" type="ORF">NCTC10698_01808</name>
</gene>
<feature type="chain" id="PRO_5032688763" description="Lipoprotein" evidence="1">
    <location>
        <begin position="24"/>
        <end position="255"/>
    </location>
</feature>
<accession>A0A8B4S1J3</accession>
<organism evidence="2 3">
    <name type="scientific">Comamonas testosteroni</name>
    <name type="common">Pseudomonas testosteroni</name>
    <dbReference type="NCBI Taxonomy" id="285"/>
    <lineage>
        <taxon>Bacteria</taxon>
        <taxon>Pseudomonadati</taxon>
        <taxon>Pseudomonadota</taxon>
        <taxon>Betaproteobacteria</taxon>
        <taxon>Burkholderiales</taxon>
        <taxon>Comamonadaceae</taxon>
        <taxon>Comamonas</taxon>
    </lineage>
</organism>
<feature type="signal peptide" evidence="1">
    <location>
        <begin position="1"/>
        <end position="23"/>
    </location>
</feature>
<proteinExistence type="predicted"/>
<keyword evidence="1" id="KW-0732">Signal</keyword>
<dbReference type="Proteomes" id="UP000255070">
    <property type="component" value="Unassembled WGS sequence"/>
</dbReference>
<name>A0A8B4S1J3_COMTE</name>
<evidence type="ECO:0000313" key="3">
    <source>
        <dbReference type="Proteomes" id="UP000255070"/>
    </source>
</evidence>
<dbReference type="RefSeq" id="WP_003077027.1">
    <property type="nucleotide sequence ID" value="NZ_BBJZ01000026.1"/>
</dbReference>
<sequence>MKKLLLLCSALALAGCNSSPSTSDVEKFLEPKFASCQNIEVVDIKKTNGYEEDGYYRVEYNYGITLKDASKLQAMKQIWETEKAASQLHQEESKQHYGEVEALKEEILALEREFDRNVPSPRQNAFSTTGHSFYLTPDQQAAYEAAIESRNQQRPAIIFQKQEQLEALKAAWSAELSNTQRPELLTNEGSAVYKFYRQGCPSTSYKFTESMLQGQAQAANQTDDPSHWFEAREIQMKGSVTMRKTENGWRALSAS</sequence>
<dbReference type="PROSITE" id="PS51257">
    <property type="entry name" value="PROKAR_LIPOPROTEIN"/>
    <property type="match status" value="1"/>
</dbReference>
<evidence type="ECO:0000313" key="2">
    <source>
        <dbReference type="EMBL" id="SUY76774.1"/>
    </source>
</evidence>